<dbReference type="PDB" id="7VMW">
    <property type="method" value="X-ray"/>
    <property type="resolution" value="1.93 A"/>
    <property type="chains" value="A/B=1-302"/>
</dbReference>
<accession>A0ACD6BAH7</accession>
<dbReference type="PDB" id="8JE4">
    <property type="method" value="X-ray"/>
    <property type="resolution" value="2.19 A"/>
    <property type="chains" value="A/B=1-302"/>
</dbReference>
<feature type="binding site" evidence="2 3">
    <location>
        <position position="186"/>
    </location>
    <ligand>
        <name>Mg(2+)</name>
        <dbReference type="ChEBI" id="CHEBI:18420"/>
    </ligand>
</feature>
<name>A0ACD6BAH7_9CYAN</name>
<evidence type="ECO:0007829" key="4">
    <source>
        <dbReference type="PDB" id="8JE4"/>
    </source>
</evidence>
<sequence length="302" mass="34680">MKKRKSSKVFKSTIAPEEKLRYIGNHKQAFDIEPLYPLALFEEFVATTGDCIIECSGKIKQDQLYPARIDLQFSDKHHFHNIHTSIDFLKRAASRTDVNLNLDILATFLAGNFDYSKVQNILAGIDLRQNLGESKLKLFIRIGDYPAKMAVAKHLCNITPESEAMLRSDTLHIGFDFYLDGRSAIELYPELKKDEFNHPFIYNQLKTILSPEALKPLPLCNLFGIGLSPANEANVLYYHLENIEDFLSYFPINDTARRVHDFYLQQEGSRRMWVALSESEMKAGRINNVNLYYSKAFTSQNP</sequence>
<gene>
    <name evidence="1" type="ORF">BJG00_018450</name>
</gene>
<accession>A0A372DCN7</accession>
<dbReference type="PDB" id="7VMY">
    <property type="method" value="X-ray"/>
    <property type="resolution" value="1.77 A"/>
    <property type="chains" value="A/B=1-302"/>
</dbReference>
<dbReference type="EMBL" id="MKGP02000097">
    <property type="protein sequence ID" value="RFP52075.1"/>
    <property type="molecule type" value="Genomic_DNA"/>
</dbReference>
<proteinExistence type="evidence at protein level"/>
<evidence type="ECO:0007829" key="2">
    <source>
        <dbReference type="PDB" id="7VMW"/>
    </source>
</evidence>
<organism evidence="1">
    <name type="scientific">Limnothrix sp. CACIAM 69d</name>
    <dbReference type="NCBI Taxonomy" id="1890733"/>
    <lineage>
        <taxon>Bacteria</taxon>
        <taxon>Bacillati</taxon>
        <taxon>Cyanobacteriota</taxon>
        <taxon>Cyanophyceae</taxon>
        <taxon>Pseudanabaenales</taxon>
        <taxon>Pseudanabaenaceae</taxon>
        <taxon>Limnothrix</taxon>
    </lineage>
</organism>
<keyword evidence="2 3" id="KW-0002">3D-structure</keyword>
<evidence type="ECO:0000313" key="1">
    <source>
        <dbReference type="EMBL" id="RFP52075.1"/>
    </source>
</evidence>
<comment type="caution">
    <text evidence="1">The sequence shown here is derived from an EMBL/GenBank/DDBJ whole genome shotgun (WGS) entry which is preliminary data.</text>
</comment>
<reference evidence="1" key="2">
    <citation type="journal article" date="2018" name="Front. Microbiol.">
        <title>Insights Into Limnothrix sp. Metabolism Based on Comparative Genomics.</title>
        <authorList>
            <person name="Lima A.R.J."/>
            <person name="Siqueira A.S."/>
            <person name="Vasconcelos J.M."/>
            <person name="Pereira J.S."/>
            <person name="Azevedo J.S.N."/>
            <person name="Moraes P.H.G."/>
            <person name="Aguiar D.C.F."/>
            <person name="Lima C.P.S."/>
            <person name="Vianez-Junior J.L.S.G."/>
            <person name="Nunes M.R.T."/>
            <person name="Xavier L.P."/>
            <person name="Dall'Agnol L.T."/>
            <person name="Goncalves E.C."/>
        </authorList>
    </citation>
    <scope>NUCLEOTIDE SEQUENCE</scope>
    <source>
        <strain evidence="1">CACIAM 69d</strain>
    </source>
</reference>
<reference evidence="1" key="1">
    <citation type="submission" date="2016-10" db="EMBL/GenBank/DDBJ databases">
        <authorList>
            <person name="Lima A.R."/>
            <person name="Siqueira A.S."/>
            <person name="Castro W.O."/>
            <person name="Pereira J.S."/>
            <person name="Couto D.C."/>
            <person name="Frances R.S."/>
            <person name="Moraes P.H."/>
            <person name="Lima C.P."/>
            <person name="Vianez-Junior J.L."/>
            <person name="Nunes M.R."/>
            <person name="Dall'Agnol L.T."/>
            <person name="Goncalves E.C."/>
        </authorList>
    </citation>
    <scope>NUCLEOTIDE SEQUENCE</scope>
    <source>
        <strain evidence="1">CACIAM 69d</strain>
    </source>
</reference>
<keyword evidence="2 3" id="KW-0479">Metal-binding</keyword>
<reference evidence="4" key="4">
    <citation type="journal article" date="2023" name="J. Am. Chem. Soc.">
        <title>Switching Prenyl Donor Specificities of Cyanobactin Prenyltransferases.</title>
        <authorList>
            <person name="Zhang Y."/>
            <person name="Hamada K."/>
            <person name="Satake M."/>
            <person name="Sengoku T."/>
            <person name="Goto Y."/>
            <person name="Suga H."/>
        </authorList>
    </citation>
    <scope>X-RAY CRYSTALLOGRAPHY (2.19 ANGSTROMS) OF 1-302 IN COMPLEX WITH MG(2+)</scope>
</reference>
<evidence type="ECO:0007829" key="3">
    <source>
        <dbReference type="PDB" id="7VMY"/>
    </source>
</evidence>
<protein>
    <submittedName>
        <fullName evidence="1">LynF/TruF/PatF family peptide O-prenyltransferase</fullName>
    </submittedName>
</protein>
<reference evidence="2 3" key="3">
    <citation type="journal article" date="2022" name="Nat. Catal.">
        <title>LimF is a versatile prenyltransferase for histidine-C-geranylation on diverse non-natural substrates.</title>
        <authorList>
            <person name="Zhang Y."/>
            <person name="Hamada K."/>
            <person name="Nguyen D.T."/>
            <person name="Inoue S."/>
            <person name="Satake M."/>
            <person name="Kobayashi S."/>
            <person name="Okada C."/>
            <person name="Ogata K."/>
            <person name="Okada M."/>
            <person name="Sengoku T."/>
            <person name="Goto Y."/>
            <person name="Suga H."/>
        </authorList>
    </citation>
    <scope>X-RAY CRYSTALLOGRAPHY (1.77 ANGSTROMS) OF 1-302 IN COMPLEX WITH MG(2+)</scope>
</reference>